<feature type="transmembrane region" description="Helical" evidence="10">
    <location>
        <begin position="713"/>
        <end position="731"/>
    </location>
</feature>
<dbReference type="CDD" id="cd02076">
    <property type="entry name" value="P-type_ATPase_H"/>
    <property type="match status" value="1"/>
</dbReference>
<dbReference type="PRINTS" id="PR00119">
    <property type="entry name" value="CATATPASE"/>
</dbReference>
<dbReference type="GeneID" id="5326688"/>
<dbReference type="GO" id="GO:0005524">
    <property type="term" value="F:ATP binding"/>
    <property type="evidence" value="ECO:0007669"/>
    <property type="project" value="UniProtKB-KW"/>
</dbReference>
<feature type="domain" description="Cation-transporting P-type ATPase N-terminal" evidence="11">
    <location>
        <begin position="1"/>
        <end position="74"/>
    </location>
</feature>
<evidence type="ECO:0000256" key="1">
    <source>
        <dbReference type="ARBA" id="ARBA00004141"/>
    </source>
</evidence>
<reference evidence="12" key="1">
    <citation type="submission" date="2007-06" db="EMBL/GenBank/DDBJ databases">
        <title>Complete sequence of Methanococcus aeolicus Nankai-3.</title>
        <authorList>
            <consortium name="US DOE Joint Genome Institute"/>
            <person name="Copeland A."/>
            <person name="Lucas S."/>
            <person name="Lapidus A."/>
            <person name="Barry K."/>
            <person name="Glavina del Rio T."/>
            <person name="Dalin E."/>
            <person name="Tice H."/>
            <person name="Pitluck S."/>
            <person name="Chain P."/>
            <person name="Malfatti S."/>
            <person name="Shin M."/>
            <person name="Vergez L."/>
            <person name="Schmutz J."/>
            <person name="Larimer F."/>
            <person name="Land M."/>
            <person name="Hauser L."/>
            <person name="Kyrpides N."/>
            <person name="Lykidis A."/>
            <person name="Sieprawska-Lupa M."/>
            <person name="Whitman W.B."/>
            <person name="Richardson P."/>
        </authorList>
    </citation>
    <scope>NUCLEOTIDE SEQUENCE [LARGE SCALE GENOMIC DNA]</scope>
    <source>
        <strain evidence="12">Nankai-3</strain>
    </source>
</reference>
<feature type="transmembrane region" description="Helical" evidence="10">
    <location>
        <begin position="258"/>
        <end position="285"/>
    </location>
</feature>
<dbReference type="GO" id="GO:0120029">
    <property type="term" value="P:proton export across plasma membrane"/>
    <property type="evidence" value="ECO:0007669"/>
    <property type="project" value="InterPro"/>
</dbReference>
<dbReference type="InterPro" id="IPR059000">
    <property type="entry name" value="ATPase_P-type_domA"/>
</dbReference>
<name>A6UV63_META3</name>
<dbReference type="SMART" id="SM00831">
    <property type="entry name" value="Cation_ATPase_N"/>
    <property type="match status" value="1"/>
</dbReference>
<dbReference type="InterPro" id="IPR023214">
    <property type="entry name" value="HAD_sf"/>
</dbReference>
<dbReference type="InterPro" id="IPR006534">
    <property type="entry name" value="P-type_ATPase_IIIA"/>
</dbReference>
<dbReference type="PROSITE" id="PS00154">
    <property type="entry name" value="ATPASE_E1_E2"/>
    <property type="match status" value="1"/>
</dbReference>
<sequence>MEEKKDINELLNSLNTSKEIGLSDEEAKNRLKQYGYNKILGKKINPILKFLSYFWGPIPWMIEVAAILSAIVKDWAEFGIIMALLLVNGIIGFWEEHKAQNVIDVLKQKMVLKAKVLRANSWKIISAKELVPGDIIRVKIGDVMPADMVIIKEGCITVDESALTGESLPNERKIGDIVYSGSIVKKGEVMGVVKNTGINTYFGKTVKLVEGAKTVSSFQKMIMAVGNYLIILAVTLISVIFIVSVYRHESLIETLRFALVLAVAAIPVAMPAVLSITMAIGALNLAKKQVVVTKLVAIEELASVDVLCSDKTGTLTKNQLVCGELIPFNNFKKEDVIFYASLASKEEDADAIDLAIFEELKKLNLKEKLKKYKLLNYIPFDPIIKRAESEIEVMDDTETNLKFRTTKGAPQVIAELCNLEENLKKKVFDTVDKLAESGYRALGVAVNTGKEWDFIGIIPLYDPPREDVSLAIRNIKNLGIHIKMITGDHIAIAKNIARMLGIGDNIISMNKLLKIKKESEIKKLVDDADGFSGVFPEHKYNIVDTLQKNGHFVGMTGDGINDAPALKKANCGMAVSGSTDAARAAADIVLLSPGILVVTDAIREARRIFQRMESYVIYRITETIRILFFMVFSIIIFNFYPITALMIVLLAILNDIPILAIAHDNVIEQKEPVNWNMKKILLISTVLGFAGVVSSFLIFYVADIILALSRPEIQTFIFLKLIIAGHSTLYVTRIKDHFWKKPYPNKLLLAGTFGTEIIATIIAVYGIFMTPIGWKLAVFIWAYAIVWMFITDIVKRITIKKINI</sequence>
<evidence type="ECO:0000313" key="13">
    <source>
        <dbReference type="Proteomes" id="UP000001106"/>
    </source>
</evidence>
<keyword evidence="9 10" id="KW-0472">Membrane</keyword>
<dbReference type="SFLD" id="SFLDF00027">
    <property type="entry name" value="p-type_atpase"/>
    <property type="match status" value="1"/>
</dbReference>
<dbReference type="InterPro" id="IPR004014">
    <property type="entry name" value="ATPase_P-typ_cation-transptr_N"/>
</dbReference>
<dbReference type="Gene3D" id="1.20.1110.10">
    <property type="entry name" value="Calcium-transporting ATPase, transmembrane domain"/>
    <property type="match status" value="1"/>
</dbReference>
<dbReference type="InterPro" id="IPR018303">
    <property type="entry name" value="ATPase_P-typ_P_site"/>
</dbReference>
<dbReference type="Gene3D" id="2.70.150.10">
    <property type="entry name" value="Calcium-transporting ATPase, cytoplasmic transduction domain A"/>
    <property type="match status" value="1"/>
</dbReference>
<dbReference type="InterPro" id="IPR008250">
    <property type="entry name" value="ATPase_P-typ_transduc_dom_A_sf"/>
</dbReference>
<evidence type="ECO:0000313" key="12">
    <source>
        <dbReference type="EMBL" id="ABR56385.1"/>
    </source>
</evidence>
<dbReference type="SFLD" id="SFLDS00003">
    <property type="entry name" value="Haloacid_Dehalogenase"/>
    <property type="match status" value="1"/>
</dbReference>
<keyword evidence="7" id="KW-1278">Translocase</keyword>
<dbReference type="SUPFAM" id="SSF81653">
    <property type="entry name" value="Calcium ATPase, transduction domain A"/>
    <property type="match status" value="1"/>
</dbReference>
<feature type="transmembrane region" description="Helical" evidence="10">
    <location>
        <begin position="78"/>
        <end position="94"/>
    </location>
</feature>
<evidence type="ECO:0000256" key="10">
    <source>
        <dbReference type="SAM" id="Phobius"/>
    </source>
</evidence>
<keyword evidence="3" id="KW-0597">Phosphoprotein</keyword>
<dbReference type="InterPro" id="IPR036412">
    <property type="entry name" value="HAD-like_sf"/>
</dbReference>
<keyword evidence="13" id="KW-1185">Reference proteome</keyword>
<dbReference type="OrthoDB" id="8588at2157"/>
<dbReference type="EC" id="3.6.3.6" evidence="12"/>
<feature type="transmembrane region" description="Helical" evidence="10">
    <location>
        <begin position="774"/>
        <end position="794"/>
    </location>
</feature>
<feature type="transmembrane region" description="Helical" evidence="10">
    <location>
        <begin position="616"/>
        <end position="636"/>
    </location>
</feature>
<dbReference type="Pfam" id="PF00122">
    <property type="entry name" value="E1-E2_ATPase"/>
    <property type="match status" value="1"/>
</dbReference>
<dbReference type="InterPro" id="IPR023298">
    <property type="entry name" value="ATPase_P-typ_TM_dom_sf"/>
</dbReference>
<dbReference type="FunFam" id="3.40.50.1000:FF:000006">
    <property type="entry name" value="Plasma membrane ATPase"/>
    <property type="match status" value="1"/>
</dbReference>
<comment type="subcellular location">
    <subcellularLocation>
        <location evidence="1">Membrane</location>
        <topology evidence="1">Multi-pass membrane protein</topology>
    </subcellularLocation>
</comment>
<dbReference type="FunFam" id="2.70.150.10:FF:000042">
    <property type="entry name" value="Plasma membrane ATPase"/>
    <property type="match status" value="1"/>
</dbReference>
<dbReference type="PRINTS" id="PR00120">
    <property type="entry name" value="HATPASE"/>
</dbReference>
<evidence type="ECO:0000256" key="2">
    <source>
        <dbReference type="ARBA" id="ARBA00008804"/>
    </source>
</evidence>
<dbReference type="RefSeq" id="WP_011973517.1">
    <property type="nucleotide sequence ID" value="NC_009635.1"/>
</dbReference>
<evidence type="ECO:0000256" key="8">
    <source>
        <dbReference type="ARBA" id="ARBA00022989"/>
    </source>
</evidence>
<evidence type="ECO:0000256" key="4">
    <source>
        <dbReference type="ARBA" id="ARBA00022692"/>
    </source>
</evidence>
<dbReference type="eggNOG" id="arCOG01578">
    <property type="taxonomic scope" value="Archaea"/>
</dbReference>
<dbReference type="HOGENOM" id="CLU_002360_6_4_2"/>
<dbReference type="GO" id="GO:0016020">
    <property type="term" value="C:membrane"/>
    <property type="evidence" value="ECO:0007669"/>
    <property type="project" value="UniProtKB-SubCell"/>
</dbReference>
<dbReference type="InterPro" id="IPR044492">
    <property type="entry name" value="P_typ_ATPase_HD_dom"/>
</dbReference>
<dbReference type="SFLD" id="SFLDG00002">
    <property type="entry name" value="C1.7:_P-type_atpase_like"/>
    <property type="match status" value="1"/>
</dbReference>
<dbReference type="SUPFAM" id="SSF81665">
    <property type="entry name" value="Calcium ATPase, transmembrane domain M"/>
    <property type="match status" value="1"/>
</dbReference>
<dbReference type="InterPro" id="IPR023299">
    <property type="entry name" value="ATPase_P-typ_cyto_dom_N"/>
</dbReference>
<accession>A6UV63</accession>
<evidence type="ECO:0000256" key="9">
    <source>
        <dbReference type="ARBA" id="ARBA00023136"/>
    </source>
</evidence>
<dbReference type="NCBIfam" id="TIGR01647">
    <property type="entry name" value="ATPase-IIIA_H"/>
    <property type="match status" value="1"/>
</dbReference>
<dbReference type="Gene3D" id="3.40.1110.10">
    <property type="entry name" value="Calcium-transporting ATPase, cytoplasmic domain N"/>
    <property type="match status" value="1"/>
</dbReference>
<comment type="similarity">
    <text evidence="2">Belongs to the cation transport ATPase (P-type) (TC 3.A.3) family. Type IIIA subfamily.</text>
</comment>
<organism evidence="12 13">
    <name type="scientific">Methanococcus aeolicus (strain ATCC BAA-1280 / DSM 17508 / OCM 812 / Nankai-3)</name>
    <dbReference type="NCBI Taxonomy" id="419665"/>
    <lineage>
        <taxon>Archaea</taxon>
        <taxon>Methanobacteriati</taxon>
        <taxon>Methanobacteriota</taxon>
        <taxon>Methanomada group</taxon>
        <taxon>Methanococci</taxon>
        <taxon>Methanococcales</taxon>
        <taxon>Methanococcaceae</taxon>
        <taxon>Methanococcus</taxon>
    </lineage>
</organism>
<keyword evidence="6" id="KW-0067">ATP-binding</keyword>
<dbReference type="GO" id="GO:0008553">
    <property type="term" value="F:P-type proton-exporting transporter activity"/>
    <property type="evidence" value="ECO:0007669"/>
    <property type="project" value="InterPro"/>
</dbReference>
<feature type="transmembrane region" description="Helical" evidence="10">
    <location>
        <begin position="50"/>
        <end position="72"/>
    </location>
</feature>
<dbReference type="Pfam" id="PF00702">
    <property type="entry name" value="Hydrolase"/>
    <property type="match status" value="1"/>
</dbReference>
<dbReference type="KEGG" id="mae:Maeo_0802"/>
<dbReference type="Gene3D" id="3.40.50.1000">
    <property type="entry name" value="HAD superfamily/HAD-like"/>
    <property type="match status" value="1"/>
</dbReference>
<keyword evidence="5" id="KW-0547">Nucleotide-binding</keyword>
<feature type="transmembrane region" description="Helical" evidence="10">
    <location>
        <begin position="225"/>
        <end position="246"/>
    </location>
</feature>
<dbReference type="InterPro" id="IPR001757">
    <property type="entry name" value="P_typ_ATPase"/>
</dbReference>
<keyword evidence="8 10" id="KW-1133">Transmembrane helix</keyword>
<protein>
    <submittedName>
        <fullName evidence="12">Plasma-membrane proton-efflux P-type ATPase</fullName>
        <ecNumber evidence="12">3.6.3.6</ecNumber>
    </submittedName>
</protein>
<dbReference type="EMBL" id="CP000743">
    <property type="protein sequence ID" value="ABR56385.1"/>
    <property type="molecule type" value="Genomic_DNA"/>
</dbReference>
<feature type="transmembrane region" description="Helical" evidence="10">
    <location>
        <begin position="680"/>
        <end position="701"/>
    </location>
</feature>
<dbReference type="NCBIfam" id="TIGR01494">
    <property type="entry name" value="ATPase_P-type"/>
    <property type="match status" value="2"/>
</dbReference>
<evidence type="ECO:0000256" key="5">
    <source>
        <dbReference type="ARBA" id="ARBA00022741"/>
    </source>
</evidence>
<keyword evidence="12" id="KW-0378">Hydrolase</keyword>
<dbReference type="FunFam" id="3.40.1110.10:FF:000005">
    <property type="entry name" value="Plasma membrane ATPase"/>
    <property type="match status" value="1"/>
</dbReference>
<evidence type="ECO:0000256" key="7">
    <source>
        <dbReference type="ARBA" id="ARBA00022967"/>
    </source>
</evidence>
<gene>
    <name evidence="12" type="ordered locus">Maeo_0802</name>
</gene>
<proteinExistence type="inferred from homology"/>
<dbReference type="Proteomes" id="UP000001106">
    <property type="component" value="Chromosome"/>
</dbReference>
<evidence type="ECO:0000259" key="11">
    <source>
        <dbReference type="SMART" id="SM00831"/>
    </source>
</evidence>
<keyword evidence="4 10" id="KW-0812">Transmembrane</keyword>
<feature type="transmembrane region" description="Helical" evidence="10">
    <location>
        <begin position="747"/>
        <end position="768"/>
    </location>
</feature>
<evidence type="ECO:0000256" key="6">
    <source>
        <dbReference type="ARBA" id="ARBA00022840"/>
    </source>
</evidence>
<dbReference type="SUPFAM" id="SSF56784">
    <property type="entry name" value="HAD-like"/>
    <property type="match status" value="1"/>
</dbReference>
<dbReference type="STRING" id="419665.Maeo_0802"/>
<evidence type="ECO:0000256" key="3">
    <source>
        <dbReference type="ARBA" id="ARBA00022553"/>
    </source>
</evidence>
<dbReference type="AlphaFoldDB" id="A6UV63"/>
<dbReference type="Pfam" id="PF00690">
    <property type="entry name" value="Cation_ATPase_N"/>
    <property type="match status" value="1"/>
</dbReference>
<dbReference type="PANTHER" id="PTHR42861">
    <property type="entry name" value="CALCIUM-TRANSPORTING ATPASE"/>
    <property type="match status" value="1"/>
</dbReference>
<dbReference type="GO" id="GO:0016887">
    <property type="term" value="F:ATP hydrolysis activity"/>
    <property type="evidence" value="ECO:0007669"/>
    <property type="project" value="InterPro"/>
</dbReference>
<dbReference type="SUPFAM" id="SSF81660">
    <property type="entry name" value="Metal cation-transporting ATPase, ATP-binding domain N"/>
    <property type="match status" value="1"/>
</dbReference>
<feature type="transmembrane region" description="Helical" evidence="10">
    <location>
        <begin position="642"/>
        <end position="660"/>
    </location>
</feature>